<comment type="caution">
    <text evidence="2">The sequence shown here is derived from an EMBL/GenBank/DDBJ whole genome shotgun (WGS) entry which is preliminary data.</text>
</comment>
<feature type="region of interest" description="Disordered" evidence="1">
    <location>
        <begin position="64"/>
        <end position="83"/>
    </location>
</feature>
<sequence>MKPARTEGVVQKVRLSDPDALSREQAEMWEISDTLHCVELRLVQRSEQVSRWVELAEQVLAQVAPRPQGGRPELRTQISPRPG</sequence>
<evidence type="ECO:0000313" key="2">
    <source>
        <dbReference type="EMBL" id="PZF75130.1"/>
    </source>
</evidence>
<dbReference type="Proteomes" id="UP000248795">
    <property type="component" value="Unassembled WGS sequence"/>
</dbReference>
<keyword evidence="3" id="KW-1185">Reference proteome</keyword>
<protein>
    <submittedName>
        <fullName evidence="2">Uncharacterized protein</fullName>
    </submittedName>
</protein>
<dbReference type="EMBL" id="QKVK01000016">
    <property type="protein sequence ID" value="PZF75130.1"/>
    <property type="molecule type" value="Genomic_DNA"/>
</dbReference>
<accession>A0A2W2ARL8</accession>
<evidence type="ECO:0000313" key="3">
    <source>
        <dbReference type="Proteomes" id="UP000248795"/>
    </source>
</evidence>
<evidence type="ECO:0000256" key="1">
    <source>
        <dbReference type="SAM" id="MobiDB-lite"/>
    </source>
</evidence>
<gene>
    <name evidence="2" type="ORF">DK847_19985</name>
</gene>
<proteinExistence type="predicted"/>
<name>A0A2W2ARL8_9HYPH</name>
<dbReference type="AlphaFoldDB" id="A0A2W2ARL8"/>
<organism evidence="2 3">
    <name type="scientific">Aestuariivirga litoralis</name>
    <dbReference type="NCBI Taxonomy" id="2650924"/>
    <lineage>
        <taxon>Bacteria</taxon>
        <taxon>Pseudomonadati</taxon>
        <taxon>Pseudomonadota</taxon>
        <taxon>Alphaproteobacteria</taxon>
        <taxon>Hyphomicrobiales</taxon>
        <taxon>Aestuariivirgaceae</taxon>
        <taxon>Aestuariivirga</taxon>
    </lineage>
</organism>
<reference evidence="3" key="1">
    <citation type="submission" date="2018-06" db="EMBL/GenBank/DDBJ databases">
        <title>Aestuariibacter litoralis strain KCTC 52945T.</title>
        <authorList>
            <person name="Li X."/>
            <person name="Salam N."/>
            <person name="Li J.-L."/>
            <person name="Chen Y.-M."/>
            <person name="Yang Z.-W."/>
            <person name="Zhang L.-Y."/>
            <person name="Han M.-X."/>
            <person name="Xiao M."/>
            <person name="Li W.-J."/>
        </authorList>
    </citation>
    <scope>NUCLEOTIDE SEQUENCE [LARGE SCALE GENOMIC DNA]</scope>
    <source>
        <strain evidence="3">KCTC 52945</strain>
    </source>
</reference>